<proteinExistence type="predicted"/>
<dbReference type="STRING" id="485913.Krac_6232"/>
<dbReference type="AlphaFoldDB" id="D6TYK4"/>
<evidence type="ECO:0000259" key="11">
    <source>
        <dbReference type="Pfam" id="PF24878"/>
    </source>
</evidence>
<feature type="transmembrane region" description="Helical" evidence="9">
    <location>
        <begin position="423"/>
        <end position="443"/>
    </location>
</feature>
<keyword evidence="7 9" id="KW-0472">Membrane</keyword>
<feature type="transmembrane region" description="Helical" evidence="9">
    <location>
        <begin position="132"/>
        <end position="151"/>
    </location>
</feature>
<evidence type="ECO:0000256" key="5">
    <source>
        <dbReference type="ARBA" id="ARBA00022692"/>
    </source>
</evidence>
<comment type="subcellular location">
    <subcellularLocation>
        <location evidence="1">Cell membrane</location>
        <topology evidence="1">Multi-pass membrane protein</topology>
    </subcellularLocation>
</comment>
<feature type="transmembrane region" description="Helical" evidence="9">
    <location>
        <begin position="333"/>
        <end position="353"/>
    </location>
</feature>
<dbReference type="eggNOG" id="COG1807">
    <property type="taxonomic scope" value="Bacteria"/>
</dbReference>
<feature type="transmembrane region" description="Helical" evidence="9">
    <location>
        <begin position="157"/>
        <end position="175"/>
    </location>
</feature>
<feature type="transmembrane region" description="Helical" evidence="9">
    <location>
        <begin position="391"/>
        <end position="411"/>
    </location>
</feature>
<dbReference type="FunCoup" id="D6TYK4">
    <property type="interactions" value="79"/>
</dbReference>
<dbReference type="InterPro" id="IPR056785">
    <property type="entry name" value="YkcA/B-like_C"/>
</dbReference>
<dbReference type="Pfam" id="PF13231">
    <property type="entry name" value="PMT_2"/>
    <property type="match status" value="1"/>
</dbReference>
<dbReference type="Proteomes" id="UP000004508">
    <property type="component" value="Unassembled WGS sequence"/>
</dbReference>
<dbReference type="InParanoid" id="D6TYK4"/>
<name>D6TYK4_KTERA</name>
<evidence type="ECO:0000256" key="3">
    <source>
        <dbReference type="ARBA" id="ARBA00022676"/>
    </source>
</evidence>
<dbReference type="OrthoDB" id="9810398at2"/>
<dbReference type="PANTHER" id="PTHR33908:SF3">
    <property type="entry name" value="UNDECAPRENYL PHOSPHATE-ALPHA-4-AMINO-4-DEOXY-L-ARABINOSE ARABINOSYL TRANSFERASE"/>
    <property type="match status" value="1"/>
</dbReference>
<evidence type="ECO:0000256" key="9">
    <source>
        <dbReference type="SAM" id="Phobius"/>
    </source>
</evidence>
<evidence type="ECO:0000313" key="12">
    <source>
        <dbReference type="EMBL" id="EFH85079.1"/>
    </source>
</evidence>
<dbReference type="GO" id="GO:0005886">
    <property type="term" value="C:plasma membrane"/>
    <property type="evidence" value="ECO:0007669"/>
    <property type="project" value="UniProtKB-SubCell"/>
</dbReference>
<reference evidence="12 13" key="1">
    <citation type="journal article" date="2011" name="Stand. Genomic Sci.">
        <title>Non-contiguous finished genome sequence and contextual data of the filamentous soil bacterium Ktedonobacter racemifer type strain (SOSP1-21).</title>
        <authorList>
            <person name="Chang Y.J."/>
            <person name="Land M."/>
            <person name="Hauser L."/>
            <person name="Chertkov O."/>
            <person name="Del Rio T.G."/>
            <person name="Nolan M."/>
            <person name="Copeland A."/>
            <person name="Tice H."/>
            <person name="Cheng J.F."/>
            <person name="Lucas S."/>
            <person name="Han C."/>
            <person name="Goodwin L."/>
            <person name="Pitluck S."/>
            <person name="Ivanova N."/>
            <person name="Ovchinikova G."/>
            <person name="Pati A."/>
            <person name="Chen A."/>
            <person name="Palaniappan K."/>
            <person name="Mavromatis K."/>
            <person name="Liolios K."/>
            <person name="Brettin T."/>
            <person name="Fiebig A."/>
            <person name="Rohde M."/>
            <person name="Abt B."/>
            <person name="Goker M."/>
            <person name="Detter J.C."/>
            <person name="Woyke T."/>
            <person name="Bristow J."/>
            <person name="Eisen J.A."/>
            <person name="Markowitz V."/>
            <person name="Hugenholtz P."/>
            <person name="Kyrpides N.C."/>
            <person name="Klenk H.P."/>
            <person name="Lapidus A."/>
        </authorList>
    </citation>
    <scope>NUCLEOTIDE SEQUENCE [LARGE SCALE GENOMIC DNA]</scope>
    <source>
        <strain evidence="13">DSM 44963</strain>
    </source>
</reference>
<keyword evidence="5 9" id="KW-0812">Transmembrane</keyword>
<dbReference type="EMBL" id="ADVG01000003">
    <property type="protein sequence ID" value="EFH85079.1"/>
    <property type="molecule type" value="Genomic_DNA"/>
</dbReference>
<dbReference type="GO" id="GO:0010041">
    <property type="term" value="P:response to iron(III) ion"/>
    <property type="evidence" value="ECO:0007669"/>
    <property type="project" value="TreeGrafter"/>
</dbReference>
<keyword evidence="6 9" id="KW-1133">Transmembrane helix</keyword>
<evidence type="ECO:0000256" key="4">
    <source>
        <dbReference type="ARBA" id="ARBA00022679"/>
    </source>
</evidence>
<dbReference type="InterPro" id="IPR038731">
    <property type="entry name" value="RgtA/B/C-like"/>
</dbReference>
<feature type="transmembrane region" description="Helical" evidence="9">
    <location>
        <begin position="32"/>
        <end position="50"/>
    </location>
</feature>
<feature type="compositionally biased region" description="Low complexity" evidence="8">
    <location>
        <begin position="301"/>
        <end position="310"/>
    </location>
</feature>
<keyword evidence="4 12" id="KW-0808">Transferase</keyword>
<feature type="transmembrane region" description="Helical" evidence="9">
    <location>
        <begin position="205"/>
        <end position="223"/>
    </location>
</feature>
<feature type="transmembrane region" description="Helical" evidence="9">
    <location>
        <begin position="101"/>
        <end position="125"/>
    </location>
</feature>
<feature type="transmembrane region" description="Helical" evidence="9">
    <location>
        <begin position="449"/>
        <end position="471"/>
    </location>
</feature>
<evidence type="ECO:0000259" key="10">
    <source>
        <dbReference type="Pfam" id="PF13231"/>
    </source>
</evidence>
<keyword evidence="3" id="KW-0328">Glycosyltransferase</keyword>
<keyword evidence="13" id="KW-1185">Reference proteome</keyword>
<feature type="transmembrane region" description="Helical" evidence="9">
    <location>
        <begin position="182"/>
        <end position="199"/>
    </location>
</feature>
<keyword evidence="2" id="KW-1003">Cell membrane</keyword>
<evidence type="ECO:0000256" key="8">
    <source>
        <dbReference type="SAM" id="MobiDB-lite"/>
    </source>
</evidence>
<feature type="compositionally biased region" description="Basic and acidic residues" evidence="8">
    <location>
        <begin position="11"/>
        <end position="24"/>
    </location>
</feature>
<dbReference type="InterPro" id="IPR050297">
    <property type="entry name" value="LipidA_mod_glycosyltrf_83"/>
</dbReference>
<feature type="transmembrane region" description="Helical" evidence="9">
    <location>
        <begin position="230"/>
        <end position="248"/>
    </location>
</feature>
<feature type="region of interest" description="Disordered" evidence="8">
    <location>
        <begin position="1"/>
        <end position="24"/>
    </location>
</feature>
<evidence type="ECO:0000256" key="7">
    <source>
        <dbReference type="ARBA" id="ARBA00023136"/>
    </source>
</evidence>
<feature type="domain" description="Glycosyltransferase RgtA/B/C/D-like" evidence="10">
    <location>
        <begin position="86"/>
        <end position="244"/>
    </location>
</feature>
<dbReference type="GO" id="GO:0009103">
    <property type="term" value="P:lipopolysaccharide biosynthetic process"/>
    <property type="evidence" value="ECO:0007669"/>
    <property type="project" value="UniProtKB-ARBA"/>
</dbReference>
<evidence type="ECO:0000313" key="13">
    <source>
        <dbReference type="Proteomes" id="UP000004508"/>
    </source>
</evidence>
<evidence type="ECO:0000256" key="2">
    <source>
        <dbReference type="ARBA" id="ARBA00022475"/>
    </source>
</evidence>
<evidence type="ECO:0000256" key="1">
    <source>
        <dbReference type="ARBA" id="ARBA00004651"/>
    </source>
</evidence>
<feature type="transmembrane region" description="Helical" evidence="9">
    <location>
        <begin position="483"/>
        <end position="505"/>
    </location>
</feature>
<organism evidence="12 13">
    <name type="scientific">Ktedonobacter racemifer DSM 44963</name>
    <dbReference type="NCBI Taxonomy" id="485913"/>
    <lineage>
        <taxon>Bacteria</taxon>
        <taxon>Bacillati</taxon>
        <taxon>Chloroflexota</taxon>
        <taxon>Ktedonobacteria</taxon>
        <taxon>Ktedonobacterales</taxon>
        <taxon>Ktedonobacteraceae</taxon>
        <taxon>Ktedonobacter</taxon>
    </lineage>
</organism>
<sequence>MAEASTTHPQAEPEHPREQQEPKRFSVHGPRLALFGILVLAVLMDFYRLGQDGFGSYYPPAVRSMVDNWHNFFFAAYDPGGFTSLDKPPVGFWFQVLSAKIFGLNTVSVLLPQALAGVLSVFLLYYLVRRHFGVVAGLIAALALAISPISVVTNRNATIDSTLTLCLLLGAWAVMRAAETGRLRWLLLTAVIVGIGFNIKMLEAYLVVPAFGLLYLLAAPTSIRKRVLHLALALLVLLVVSCSWVLAVDLTPASQRPYVGNTQDDSELSLALGYNGIGRLLGLGRGKLIQGNGGSAQPSNGSSTPPAKSAGGPGATGGPRAPGPLRLFAQQPLAGQTGWQLPLAILGLVALAWQGRPRPREDRHVHSLLLWGMWLLTMGIFFSVAGFIHEYYLTVMAPAIAALCGIGLVVMWRDYRGGGWRGWLLPAALLLTAAEQIVLLASYPTWGKFLIPLLTIPCLLAAGMLISARIASLRTGKAKAVRLLLPALVVGLIALVFAPIVWAALPILQGTESDLPLAGPARGGNGAGLAVQGAGGTTTGEQAFQNGGLVVSPGGQATADPALVRYLEEHQGHAHVLVATDVNADALILATNRPVMPLSGFSSYPLTASEAASLVASGTVRFFLLTSGGGGPHEGGPSSVTSWVAQHCAIVSPSLWQSPLPSPPAAVSAQLGTTILYDCATLRR</sequence>
<dbReference type="GO" id="GO:0016763">
    <property type="term" value="F:pentosyltransferase activity"/>
    <property type="evidence" value="ECO:0007669"/>
    <property type="project" value="TreeGrafter"/>
</dbReference>
<gene>
    <name evidence="12" type="ORF">Krac_6232</name>
</gene>
<feature type="transmembrane region" description="Helical" evidence="9">
    <location>
        <begin position="365"/>
        <end position="385"/>
    </location>
</feature>
<accession>D6TYK4</accession>
<dbReference type="Pfam" id="PF24878">
    <property type="entry name" value="YkcB_C"/>
    <property type="match status" value="1"/>
</dbReference>
<feature type="region of interest" description="Disordered" evidence="8">
    <location>
        <begin position="292"/>
        <end position="317"/>
    </location>
</feature>
<dbReference type="PANTHER" id="PTHR33908">
    <property type="entry name" value="MANNOSYLTRANSFERASE YKCB-RELATED"/>
    <property type="match status" value="1"/>
</dbReference>
<protein>
    <submittedName>
        <fullName evidence="12">Glycosyl transferase family 39</fullName>
    </submittedName>
</protein>
<dbReference type="RefSeq" id="WP_007917082.1">
    <property type="nucleotide sequence ID" value="NZ_ADVG01000003.1"/>
</dbReference>
<feature type="domain" description="Putative mannosyltransferase YkcA/B-like C-terminal" evidence="11">
    <location>
        <begin position="563"/>
        <end position="647"/>
    </location>
</feature>
<evidence type="ECO:0000256" key="6">
    <source>
        <dbReference type="ARBA" id="ARBA00022989"/>
    </source>
</evidence>
<comment type="caution">
    <text evidence="12">The sequence shown here is derived from an EMBL/GenBank/DDBJ whole genome shotgun (WGS) entry which is preliminary data.</text>
</comment>